<protein>
    <submittedName>
        <fullName evidence="2">Uncharacterized protein</fullName>
    </submittedName>
</protein>
<dbReference type="EMBL" id="JBAWKY010000001">
    <property type="protein sequence ID" value="MEI4462081.1"/>
    <property type="molecule type" value="Genomic_DNA"/>
</dbReference>
<keyword evidence="1" id="KW-0812">Transmembrane</keyword>
<comment type="caution">
    <text evidence="2">The sequence shown here is derived from an EMBL/GenBank/DDBJ whole genome shotgun (WGS) entry which is preliminary data.</text>
</comment>
<evidence type="ECO:0000313" key="2">
    <source>
        <dbReference type="EMBL" id="MEI4462081.1"/>
    </source>
</evidence>
<dbReference type="Proteomes" id="UP001387110">
    <property type="component" value="Unassembled WGS sequence"/>
</dbReference>
<accession>A0ABU8EGN6</accession>
<keyword evidence="3" id="KW-1185">Reference proteome</keyword>
<sequence length="61" mass="6989">MSNRKKDYLISLLIVIFASIVIFTLDLPKGTSFAAILIVVILSVFLYEFRLLTQDKAKQNR</sequence>
<feature type="transmembrane region" description="Helical" evidence="1">
    <location>
        <begin position="31"/>
        <end position="52"/>
    </location>
</feature>
<keyword evidence="1" id="KW-0472">Membrane</keyword>
<proteinExistence type="predicted"/>
<dbReference type="RefSeq" id="WP_336449121.1">
    <property type="nucleotide sequence ID" value="NZ_JBAWKY010000001.1"/>
</dbReference>
<gene>
    <name evidence="2" type="ORF">SZL87_06505</name>
</gene>
<reference evidence="2 3" key="1">
    <citation type="submission" date="2023-12" db="EMBL/GenBank/DDBJ databases">
        <authorList>
            <person name="Easwaran N."/>
            <person name="Lazarus H.P.S."/>
        </authorList>
    </citation>
    <scope>NUCLEOTIDE SEQUENCE [LARGE SCALE GENOMIC DNA]</scope>
    <source>
        <strain evidence="2 3">VIT-2023</strain>
    </source>
</reference>
<evidence type="ECO:0000256" key="1">
    <source>
        <dbReference type="SAM" id="Phobius"/>
    </source>
</evidence>
<feature type="transmembrane region" description="Helical" evidence="1">
    <location>
        <begin position="7"/>
        <end position="25"/>
    </location>
</feature>
<evidence type="ECO:0000313" key="3">
    <source>
        <dbReference type="Proteomes" id="UP001387110"/>
    </source>
</evidence>
<organism evidence="2 3">
    <name type="scientific">Exiguobacterium indicum</name>
    <dbReference type="NCBI Taxonomy" id="296995"/>
    <lineage>
        <taxon>Bacteria</taxon>
        <taxon>Bacillati</taxon>
        <taxon>Bacillota</taxon>
        <taxon>Bacilli</taxon>
        <taxon>Bacillales</taxon>
        <taxon>Bacillales Family XII. Incertae Sedis</taxon>
        <taxon>Exiguobacterium</taxon>
    </lineage>
</organism>
<name>A0ABU8EGN6_9BACL</name>
<keyword evidence="1" id="KW-1133">Transmembrane helix</keyword>